<dbReference type="EMBL" id="CAJVQC010103603">
    <property type="protein sequence ID" value="CAG8832385.1"/>
    <property type="molecule type" value="Genomic_DNA"/>
</dbReference>
<feature type="non-terminal residue" evidence="1">
    <location>
        <position position="1"/>
    </location>
</feature>
<evidence type="ECO:0000313" key="2">
    <source>
        <dbReference type="Proteomes" id="UP000789920"/>
    </source>
</evidence>
<comment type="caution">
    <text evidence="1">The sequence shown here is derived from an EMBL/GenBank/DDBJ whole genome shotgun (WGS) entry which is preliminary data.</text>
</comment>
<gene>
    <name evidence="1" type="ORF">RPERSI_LOCUS28438</name>
</gene>
<evidence type="ECO:0000313" key="1">
    <source>
        <dbReference type="EMBL" id="CAG8832385.1"/>
    </source>
</evidence>
<dbReference type="Proteomes" id="UP000789920">
    <property type="component" value="Unassembled WGS sequence"/>
</dbReference>
<feature type="non-terminal residue" evidence="1">
    <location>
        <position position="44"/>
    </location>
</feature>
<proteinExistence type="predicted"/>
<name>A0ACA9SAT2_9GLOM</name>
<reference evidence="1" key="1">
    <citation type="submission" date="2021-06" db="EMBL/GenBank/DDBJ databases">
        <authorList>
            <person name="Kallberg Y."/>
            <person name="Tangrot J."/>
            <person name="Rosling A."/>
        </authorList>
    </citation>
    <scope>NUCLEOTIDE SEQUENCE</scope>
    <source>
        <strain evidence="1">MA461A</strain>
    </source>
</reference>
<organism evidence="1 2">
    <name type="scientific">Racocetra persica</name>
    <dbReference type="NCBI Taxonomy" id="160502"/>
    <lineage>
        <taxon>Eukaryota</taxon>
        <taxon>Fungi</taxon>
        <taxon>Fungi incertae sedis</taxon>
        <taxon>Mucoromycota</taxon>
        <taxon>Glomeromycotina</taxon>
        <taxon>Glomeromycetes</taxon>
        <taxon>Diversisporales</taxon>
        <taxon>Gigasporaceae</taxon>
        <taxon>Racocetra</taxon>
    </lineage>
</organism>
<keyword evidence="2" id="KW-1185">Reference proteome</keyword>
<accession>A0ACA9SAT2</accession>
<sequence>HEDEDEDTSNSISSDDDFIAVENSIVHSRRGDLRKKRFKGSHEL</sequence>
<protein>
    <submittedName>
        <fullName evidence="1">6973_t:CDS:1</fullName>
    </submittedName>
</protein>